<protein>
    <submittedName>
        <fullName evidence="2">Pr6Pr family membrane protein</fullName>
    </submittedName>
</protein>
<organism evidence="2 3">
    <name type="scientific">Sphingosinicella xenopeptidilytica</name>
    <dbReference type="NCBI Taxonomy" id="364098"/>
    <lineage>
        <taxon>Bacteria</taxon>
        <taxon>Pseudomonadati</taxon>
        <taxon>Pseudomonadota</taxon>
        <taxon>Alphaproteobacteria</taxon>
        <taxon>Sphingomonadales</taxon>
        <taxon>Sphingosinicellaceae</taxon>
        <taxon>Sphingosinicella</taxon>
    </lineage>
</organism>
<evidence type="ECO:0000313" key="3">
    <source>
        <dbReference type="Proteomes" id="UP001597124"/>
    </source>
</evidence>
<dbReference type="Proteomes" id="UP001597124">
    <property type="component" value="Unassembled WGS sequence"/>
</dbReference>
<feature type="transmembrane region" description="Helical" evidence="1">
    <location>
        <begin position="36"/>
        <end position="59"/>
    </location>
</feature>
<evidence type="ECO:0000256" key="1">
    <source>
        <dbReference type="SAM" id="Phobius"/>
    </source>
</evidence>
<feature type="transmembrane region" description="Helical" evidence="1">
    <location>
        <begin position="172"/>
        <end position="193"/>
    </location>
</feature>
<feature type="transmembrane region" description="Helical" evidence="1">
    <location>
        <begin position="71"/>
        <end position="90"/>
    </location>
</feature>
<reference evidence="3" key="1">
    <citation type="journal article" date="2019" name="Int. J. Syst. Evol. Microbiol.">
        <title>The Global Catalogue of Microorganisms (GCM) 10K type strain sequencing project: providing services to taxonomists for standard genome sequencing and annotation.</title>
        <authorList>
            <consortium name="The Broad Institute Genomics Platform"/>
            <consortium name="The Broad Institute Genome Sequencing Center for Infectious Disease"/>
            <person name="Wu L."/>
            <person name="Ma J."/>
        </authorList>
    </citation>
    <scope>NUCLEOTIDE SEQUENCE [LARGE SCALE GENOMIC DNA]</scope>
    <source>
        <strain evidence="3">CCUG 52537</strain>
    </source>
</reference>
<keyword evidence="3" id="KW-1185">Reference proteome</keyword>
<keyword evidence="1" id="KW-1133">Transmembrane helix</keyword>
<evidence type="ECO:0000313" key="2">
    <source>
        <dbReference type="EMBL" id="MFD0849905.1"/>
    </source>
</evidence>
<comment type="caution">
    <text evidence="2">The sequence shown here is derived from an EMBL/GenBank/DDBJ whole genome shotgun (WGS) entry which is preliminary data.</text>
</comment>
<dbReference type="RefSeq" id="WP_381493215.1">
    <property type="nucleotide sequence ID" value="NZ_JBHTIK010000012.1"/>
</dbReference>
<feature type="transmembrane region" description="Helical" evidence="1">
    <location>
        <begin position="105"/>
        <end position="122"/>
    </location>
</feature>
<dbReference type="InterPro" id="IPR049713">
    <property type="entry name" value="Pr6Pr-like"/>
</dbReference>
<dbReference type="NCBIfam" id="NF038065">
    <property type="entry name" value="Pr6Pr"/>
    <property type="match status" value="1"/>
</dbReference>
<dbReference type="EMBL" id="JBHTIK010000012">
    <property type="protein sequence ID" value="MFD0849905.1"/>
    <property type="molecule type" value="Genomic_DNA"/>
</dbReference>
<gene>
    <name evidence="2" type="ORF">ACFQ00_16330</name>
</gene>
<proteinExistence type="predicted"/>
<accession>A0ABW3C652</accession>
<name>A0ABW3C652_SPHXN</name>
<sequence length="200" mass="20878">MPLARLLALLICLAACTGIGIEFQNLLGKGQSLAGAVWSLAGYFTILTNAIVAGVFGAITAAAGGTQKPRTLAGIAAAIALVGVVFALLLEGTRPLGGSVAVSDFLLHKFTPVAVPLYWLLFTRKGALSWRDPLLWALYPLAYLGYALARGLSEGRFAYPFIDVGAIGWMQAAINAAAIGAAFVVAGQVMVFADRLLARR</sequence>
<keyword evidence="1" id="KW-0472">Membrane</keyword>
<feature type="transmembrane region" description="Helical" evidence="1">
    <location>
        <begin position="134"/>
        <end position="152"/>
    </location>
</feature>
<keyword evidence="1" id="KW-0812">Transmembrane</keyword>